<comment type="subcellular location">
    <subcellularLocation>
        <location evidence="2 17">Mitochondrion membrane</location>
        <topology evidence="2 17">Multi-pass membrane protein</topology>
    </subcellularLocation>
</comment>
<dbReference type="GO" id="GO:0048039">
    <property type="term" value="F:ubiquinone binding"/>
    <property type="evidence" value="ECO:0007669"/>
    <property type="project" value="TreeGrafter"/>
</dbReference>
<evidence type="ECO:0000256" key="11">
    <source>
        <dbReference type="ARBA" id="ARBA00022989"/>
    </source>
</evidence>
<feature type="transmembrane region" description="Helical" evidence="17">
    <location>
        <begin position="86"/>
        <end position="103"/>
    </location>
</feature>
<keyword evidence="11 17" id="KW-1133">Transmembrane helix</keyword>
<dbReference type="GO" id="GO:0008137">
    <property type="term" value="F:NADH dehydrogenase (ubiquinone) activity"/>
    <property type="evidence" value="ECO:0007669"/>
    <property type="project" value="UniProtKB-UniRule"/>
</dbReference>
<dbReference type="InterPro" id="IPR003918">
    <property type="entry name" value="NADH_UbQ_OxRdtase"/>
</dbReference>
<proteinExistence type="inferred from homology"/>
<dbReference type="GO" id="GO:0031966">
    <property type="term" value="C:mitochondrial membrane"/>
    <property type="evidence" value="ECO:0007669"/>
    <property type="project" value="UniProtKB-SubCell"/>
</dbReference>
<feature type="transmembrane region" description="Helical" evidence="17">
    <location>
        <begin position="241"/>
        <end position="262"/>
    </location>
</feature>
<feature type="transmembrane region" description="Helical" evidence="17">
    <location>
        <begin position="375"/>
        <end position="397"/>
    </location>
</feature>
<feature type="transmembrane region" description="Helical" evidence="17">
    <location>
        <begin position="177"/>
        <end position="200"/>
    </location>
</feature>
<feature type="domain" description="NADH:ubiquinone oxidoreductase chain 4 N-terminal" evidence="19">
    <location>
        <begin position="1"/>
        <end position="101"/>
    </location>
</feature>
<keyword evidence="15 17" id="KW-0472">Membrane</keyword>
<evidence type="ECO:0000259" key="19">
    <source>
        <dbReference type="Pfam" id="PF01059"/>
    </source>
</evidence>
<evidence type="ECO:0000256" key="12">
    <source>
        <dbReference type="ARBA" id="ARBA00023027"/>
    </source>
</evidence>
<reference evidence="20" key="1">
    <citation type="journal article" date="2016" name="Mol. Ecol. Resour.">
        <title>Lessons from genome skimming of arthropod-preserving ethanol.</title>
        <authorList>
            <person name="Linard B."/>
            <person name="Arribas P."/>
            <person name="Andujar C."/>
            <person name="Crampton-Platt A."/>
            <person name="Vogler A.P."/>
        </authorList>
    </citation>
    <scope>NUCLEOTIDE SEQUENCE</scope>
</reference>
<comment type="similarity">
    <text evidence="3 17">Belongs to the complex I subunit 4 family.</text>
</comment>
<keyword evidence="7 17" id="KW-0679">Respiratory chain</keyword>
<feature type="transmembrane region" description="Helical" evidence="17">
    <location>
        <begin position="56"/>
        <end position="74"/>
    </location>
</feature>
<feature type="transmembrane region" description="Helical" evidence="17">
    <location>
        <begin position="6"/>
        <end position="24"/>
    </location>
</feature>
<feature type="transmembrane region" description="Helical" evidence="17">
    <location>
        <begin position="141"/>
        <end position="171"/>
    </location>
</feature>
<evidence type="ECO:0000256" key="10">
    <source>
        <dbReference type="ARBA" id="ARBA00022982"/>
    </source>
</evidence>
<protein>
    <recommendedName>
        <fullName evidence="5 17">NADH-ubiquinone oxidoreductase chain 4</fullName>
        <ecNumber evidence="4 17">7.1.1.2</ecNumber>
    </recommendedName>
</protein>
<dbReference type="InterPro" id="IPR001750">
    <property type="entry name" value="ND/Mrp_TM"/>
</dbReference>
<evidence type="ECO:0000256" key="5">
    <source>
        <dbReference type="ARBA" id="ARBA00021006"/>
    </source>
</evidence>
<keyword evidence="6 17" id="KW-0813">Transport</keyword>
<keyword evidence="10 17" id="KW-0249">Electron transport</keyword>
<comment type="function">
    <text evidence="17">Core subunit of the mitochondrial membrane respiratory chain NADH dehydrogenase (Complex I) which catalyzes electron transfer from NADH through the respiratory chain, using ubiquinone as an electron acceptor. Essential for the catalytic activity and assembly of complex I.</text>
</comment>
<comment type="catalytic activity">
    <reaction evidence="16 17">
        <text>a ubiquinone + NADH + 5 H(+)(in) = a ubiquinol + NAD(+) + 4 H(+)(out)</text>
        <dbReference type="Rhea" id="RHEA:29091"/>
        <dbReference type="Rhea" id="RHEA-COMP:9565"/>
        <dbReference type="Rhea" id="RHEA-COMP:9566"/>
        <dbReference type="ChEBI" id="CHEBI:15378"/>
        <dbReference type="ChEBI" id="CHEBI:16389"/>
        <dbReference type="ChEBI" id="CHEBI:17976"/>
        <dbReference type="ChEBI" id="CHEBI:57540"/>
        <dbReference type="ChEBI" id="CHEBI:57945"/>
        <dbReference type="EC" id="7.1.1.2"/>
    </reaction>
</comment>
<keyword evidence="8 17" id="KW-0812">Transmembrane</keyword>
<dbReference type="AlphaFoldDB" id="A0A191ZS23"/>
<gene>
    <name evidence="20" type="primary">nad4</name>
</gene>
<name>A0A191ZS23_9COLE</name>
<dbReference type="Pfam" id="PF01059">
    <property type="entry name" value="Oxidored_q5_N"/>
    <property type="match status" value="1"/>
</dbReference>
<dbReference type="EC" id="7.1.1.2" evidence="4 17"/>
<feature type="transmembrane region" description="Helical" evidence="17">
    <location>
        <begin position="31"/>
        <end position="50"/>
    </location>
</feature>
<comment type="function">
    <text evidence="1">Core subunit of the mitochondrial membrane respiratory chain NADH dehydrogenase (Complex I) that is believed to belong to the minimal assembly required for catalysis. Complex I functions in the transfer of electrons from NADH to the respiratory chain. The immediate electron acceptor for the enzyme is believed to be ubiquinone.</text>
</comment>
<dbReference type="PANTHER" id="PTHR43507:SF20">
    <property type="entry name" value="NADH-UBIQUINONE OXIDOREDUCTASE CHAIN 4"/>
    <property type="match status" value="1"/>
</dbReference>
<evidence type="ECO:0000256" key="17">
    <source>
        <dbReference type="RuleBase" id="RU003297"/>
    </source>
</evidence>
<dbReference type="GO" id="GO:0015990">
    <property type="term" value="P:electron transport coupled proton transport"/>
    <property type="evidence" value="ECO:0007669"/>
    <property type="project" value="TreeGrafter"/>
</dbReference>
<dbReference type="Pfam" id="PF00361">
    <property type="entry name" value="Proton_antipo_M"/>
    <property type="match status" value="1"/>
</dbReference>
<evidence type="ECO:0000256" key="6">
    <source>
        <dbReference type="ARBA" id="ARBA00022448"/>
    </source>
</evidence>
<evidence type="ECO:0000256" key="8">
    <source>
        <dbReference type="ARBA" id="ARBA00022692"/>
    </source>
</evidence>
<evidence type="ECO:0000256" key="14">
    <source>
        <dbReference type="ARBA" id="ARBA00023128"/>
    </source>
</evidence>
<evidence type="ECO:0000256" key="13">
    <source>
        <dbReference type="ARBA" id="ARBA00023075"/>
    </source>
</evidence>
<feature type="transmembrane region" description="Helical" evidence="17">
    <location>
        <begin position="293"/>
        <end position="314"/>
    </location>
</feature>
<dbReference type="PANTHER" id="PTHR43507">
    <property type="entry name" value="NADH-UBIQUINONE OXIDOREDUCTASE CHAIN 4"/>
    <property type="match status" value="1"/>
</dbReference>
<keyword evidence="9" id="KW-1278">Translocase</keyword>
<sequence>MMKLILILMFMIPLVFLNFWLNLFTYMMLMIYMFVIMSLNHYFINISYIWGVDLLSFIMVILTIWICLLMILSSSKIYNYQYNSKLFLLTLLILMISLILTFISMNLFVFYLFFEMSLIPTMMLIMGWGYQPERLQASIYLFFYTMFASLPLLVSIFYLFTENMLMIFFMIENIDSLLIYIMVNLVFFIKMPMYMFHLWLPKAHVEAPVSGSMILAGIMLKLGSYGMMRLIFVFSNISYKINYFILSFSLIGGVIVSLICLVQYDIKSLIAYSSVAHMSMVLSSIISMKCISLYGALIMMVAHGLCSSGLFCLANIVYERFQSRSLFILKGLINVMPSMSMWWFLLCSSNMAAPPSLNLLSEIMMLSGILSWSKFLILMLMLLSFFSAAYSLFLYSYSQHGKISLSFSYSVGMINEFLLLLLHWIPLNILILKVDIFYMWF</sequence>
<organism evidence="20">
    <name type="scientific">Stenus boops</name>
    <dbReference type="NCBI Taxonomy" id="878996"/>
    <lineage>
        <taxon>Eukaryota</taxon>
        <taxon>Metazoa</taxon>
        <taxon>Ecdysozoa</taxon>
        <taxon>Arthropoda</taxon>
        <taxon>Hexapoda</taxon>
        <taxon>Insecta</taxon>
        <taxon>Pterygota</taxon>
        <taxon>Neoptera</taxon>
        <taxon>Endopterygota</taxon>
        <taxon>Coleoptera</taxon>
        <taxon>Polyphaga</taxon>
        <taxon>Staphyliniformia</taxon>
        <taxon>Staphylinidae</taxon>
        <taxon>Staphylininae group</taxon>
        <taxon>Steninae</taxon>
        <taxon>Stenus</taxon>
    </lineage>
</organism>
<evidence type="ECO:0000256" key="4">
    <source>
        <dbReference type="ARBA" id="ARBA00012944"/>
    </source>
</evidence>
<keyword evidence="12 17" id="KW-0520">NAD</keyword>
<accession>A0A191ZS23</accession>
<evidence type="ECO:0000256" key="1">
    <source>
        <dbReference type="ARBA" id="ARBA00003257"/>
    </source>
</evidence>
<feature type="transmembrane region" description="Helical" evidence="17">
    <location>
        <begin position="269"/>
        <end position="287"/>
    </location>
</feature>
<evidence type="ECO:0000256" key="9">
    <source>
        <dbReference type="ARBA" id="ARBA00022967"/>
    </source>
</evidence>
<evidence type="ECO:0000313" key="20">
    <source>
        <dbReference type="EMBL" id="ANJ70665.1"/>
    </source>
</evidence>
<dbReference type="GO" id="GO:0003954">
    <property type="term" value="F:NADH dehydrogenase activity"/>
    <property type="evidence" value="ECO:0007669"/>
    <property type="project" value="TreeGrafter"/>
</dbReference>
<dbReference type="EMBL" id="KT876913">
    <property type="protein sequence ID" value="ANJ70665.1"/>
    <property type="molecule type" value="Genomic_DNA"/>
</dbReference>
<feature type="transmembrane region" description="Helical" evidence="17">
    <location>
        <begin position="417"/>
        <end position="440"/>
    </location>
</feature>
<evidence type="ECO:0000256" key="7">
    <source>
        <dbReference type="ARBA" id="ARBA00022660"/>
    </source>
</evidence>
<dbReference type="InterPro" id="IPR000260">
    <property type="entry name" value="NADH4_N"/>
</dbReference>
<evidence type="ECO:0000256" key="16">
    <source>
        <dbReference type="ARBA" id="ARBA00049551"/>
    </source>
</evidence>
<dbReference type="PRINTS" id="PR01437">
    <property type="entry name" value="NUOXDRDTASE4"/>
</dbReference>
<evidence type="ECO:0000256" key="3">
    <source>
        <dbReference type="ARBA" id="ARBA00009025"/>
    </source>
</evidence>
<feature type="transmembrane region" description="Helical" evidence="17">
    <location>
        <begin position="326"/>
        <end position="345"/>
    </location>
</feature>
<evidence type="ECO:0000259" key="18">
    <source>
        <dbReference type="Pfam" id="PF00361"/>
    </source>
</evidence>
<keyword evidence="14 17" id="KW-0496">Mitochondrion</keyword>
<evidence type="ECO:0000256" key="2">
    <source>
        <dbReference type="ARBA" id="ARBA00004225"/>
    </source>
</evidence>
<geneLocation type="mitochondrion" evidence="20"/>
<feature type="transmembrane region" description="Helical" evidence="17">
    <location>
        <begin position="109"/>
        <end position="129"/>
    </location>
</feature>
<keyword evidence="13 17" id="KW-0830">Ubiquinone</keyword>
<feature type="transmembrane region" description="Helical" evidence="17">
    <location>
        <begin position="212"/>
        <end position="235"/>
    </location>
</feature>
<evidence type="ECO:0000256" key="15">
    <source>
        <dbReference type="ARBA" id="ARBA00023136"/>
    </source>
</evidence>
<dbReference type="GO" id="GO:0042773">
    <property type="term" value="P:ATP synthesis coupled electron transport"/>
    <property type="evidence" value="ECO:0007669"/>
    <property type="project" value="InterPro"/>
</dbReference>
<feature type="domain" description="NADH:quinone oxidoreductase/Mrp antiporter transmembrane" evidence="18">
    <location>
        <begin position="104"/>
        <end position="386"/>
    </location>
</feature>